<sequence length="84" mass="9540">MQFSHDSIASAYAFFHQKWRVYSQSQLAWQQDDIEYAISSYVVSMDPNLYGALSNGRPDFLKSHATFAADMVEAIDQLESLLGE</sequence>
<evidence type="ECO:0000313" key="2">
    <source>
        <dbReference type="Proteomes" id="UP001487296"/>
    </source>
</evidence>
<evidence type="ECO:0000313" key="1">
    <source>
        <dbReference type="EMBL" id="MEQ2485952.1"/>
    </source>
</evidence>
<comment type="caution">
    <text evidence="1">The sequence shown here is derived from an EMBL/GenBank/DDBJ whole genome shotgun (WGS) entry which is preliminary data.</text>
</comment>
<gene>
    <name evidence="1" type="ORF">AAAT34_02650</name>
</gene>
<protein>
    <submittedName>
        <fullName evidence="1">Uncharacterized protein</fullName>
    </submittedName>
</protein>
<organism evidence="1 2">
    <name type="scientific">Hallella faecis</name>
    <dbReference type="NCBI Taxonomy" id="2841596"/>
    <lineage>
        <taxon>Bacteria</taxon>
        <taxon>Pseudomonadati</taxon>
        <taxon>Bacteroidota</taxon>
        <taxon>Bacteroidia</taxon>
        <taxon>Bacteroidales</taxon>
        <taxon>Prevotellaceae</taxon>
        <taxon>Hallella</taxon>
    </lineage>
</organism>
<reference evidence="1 2" key="1">
    <citation type="submission" date="2024-04" db="EMBL/GenBank/DDBJ databases">
        <title>Human intestinal bacterial collection.</title>
        <authorList>
            <person name="Pauvert C."/>
            <person name="Hitch T.C.A."/>
            <person name="Clavel T."/>
        </authorList>
    </citation>
    <scope>NUCLEOTIDE SEQUENCE [LARGE SCALE GENOMIC DNA]</scope>
    <source>
        <strain evidence="1 2">CLA-AA-H145</strain>
    </source>
</reference>
<name>A0ABV1FNH9_9BACT</name>
<dbReference type="RefSeq" id="WP_215758903.1">
    <property type="nucleotide sequence ID" value="NZ_JAHKBE010000004.1"/>
</dbReference>
<dbReference type="Proteomes" id="UP001487296">
    <property type="component" value="Unassembled WGS sequence"/>
</dbReference>
<dbReference type="EMBL" id="JBBNFP010000005">
    <property type="protein sequence ID" value="MEQ2485952.1"/>
    <property type="molecule type" value="Genomic_DNA"/>
</dbReference>
<accession>A0ABV1FNH9</accession>
<keyword evidence="2" id="KW-1185">Reference proteome</keyword>
<proteinExistence type="predicted"/>